<dbReference type="Gene3D" id="2.40.50.100">
    <property type="match status" value="1"/>
</dbReference>
<protein>
    <submittedName>
        <fullName evidence="6">Efflux RND transporter periplasmic adaptor subunit</fullName>
    </submittedName>
</protein>
<dbReference type="Pfam" id="PF25917">
    <property type="entry name" value="BSH_RND"/>
    <property type="match status" value="1"/>
</dbReference>
<dbReference type="Gene3D" id="2.40.30.170">
    <property type="match status" value="1"/>
</dbReference>
<dbReference type="SUPFAM" id="SSF111369">
    <property type="entry name" value="HlyD-like secretion proteins"/>
    <property type="match status" value="1"/>
</dbReference>
<evidence type="ECO:0000313" key="6">
    <source>
        <dbReference type="EMBL" id="TYR29714.1"/>
    </source>
</evidence>
<dbReference type="OrthoDB" id="9806939at2"/>
<feature type="region of interest" description="Disordered" evidence="2">
    <location>
        <begin position="346"/>
        <end position="369"/>
    </location>
</feature>
<reference evidence="6 7" key="1">
    <citation type="submission" date="2019-08" db="EMBL/GenBank/DDBJ databases">
        <authorList>
            <person name="Seo Y.L."/>
        </authorList>
    </citation>
    <scope>NUCLEOTIDE SEQUENCE [LARGE SCALE GENOMIC DNA]</scope>
    <source>
        <strain evidence="6 7">MaA-C15</strain>
    </source>
</reference>
<dbReference type="Pfam" id="PF25989">
    <property type="entry name" value="YknX_C"/>
    <property type="match status" value="1"/>
</dbReference>
<evidence type="ECO:0000259" key="5">
    <source>
        <dbReference type="Pfam" id="PF25989"/>
    </source>
</evidence>
<dbReference type="PANTHER" id="PTHR30469:SF11">
    <property type="entry name" value="BLL4320 PROTEIN"/>
    <property type="match status" value="1"/>
</dbReference>
<dbReference type="InterPro" id="IPR058625">
    <property type="entry name" value="MdtA-like_BSH"/>
</dbReference>
<evidence type="ECO:0000259" key="4">
    <source>
        <dbReference type="Pfam" id="PF25954"/>
    </source>
</evidence>
<dbReference type="GO" id="GO:1990281">
    <property type="term" value="C:efflux pump complex"/>
    <property type="evidence" value="ECO:0007669"/>
    <property type="project" value="TreeGrafter"/>
</dbReference>
<dbReference type="NCBIfam" id="TIGR01730">
    <property type="entry name" value="RND_mfp"/>
    <property type="match status" value="1"/>
</dbReference>
<dbReference type="AlphaFoldDB" id="A0A5D4GNM6"/>
<dbReference type="Gene3D" id="1.10.287.470">
    <property type="entry name" value="Helix hairpin bin"/>
    <property type="match status" value="1"/>
</dbReference>
<feature type="domain" description="Multidrug resistance protein MdtA-like barrel-sandwich hybrid" evidence="3">
    <location>
        <begin position="69"/>
        <end position="188"/>
    </location>
</feature>
<dbReference type="GO" id="GO:0015562">
    <property type="term" value="F:efflux transmembrane transporter activity"/>
    <property type="evidence" value="ECO:0007669"/>
    <property type="project" value="TreeGrafter"/>
</dbReference>
<dbReference type="InterPro" id="IPR058637">
    <property type="entry name" value="YknX-like_C"/>
</dbReference>
<keyword evidence="7" id="KW-1185">Reference proteome</keyword>
<proteinExistence type="inferred from homology"/>
<dbReference type="Proteomes" id="UP000323258">
    <property type="component" value="Unassembled WGS sequence"/>
</dbReference>
<feature type="domain" description="CusB-like beta-barrel" evidence="4">
    <location>
        <begin position="204"/>
        <end position="270"/>
    </location>
</feature>
<dbReference type="FunFam" id="2.40.30.170:FF:000010">
    <property type="entry name" value="Efflux RND transporter periplasmic adaptor subunit"/>
    <property type="match status" value="1"/>
</dbReference>
<evidence type="ECO:0000256" key="2">
    <source>
        <dbReference type="SAM" id="MobiDB-lite"/>
    </source>
</evidence>
<comment type="similarity">
    <text evidence="1">Belongs to the membrane fusion protein (MFP) (TC 8.A.1) family.</text>
</comment>
<gene>
    <name evidence="6" type="ORF">FY036_23015</name>
</gene>
<dbReference type="Gene3D" id="2.40.420.20">
    <property type="match status" value="1"/>
</dbReference>
<sequence length="369" mass="39144">MIKRFLIAIVLLALLGGGVVGFNMFRDQAIENFFANMPVATVTVSTVTTEEATWTPSIDTIGTVSASRGVDLTVEVTGIVRELDFSANQKVEQGQVLVQLDDVVQQANLAAARTQAALDKQALDRAVELQQRGVGSTVSLQAAEAAAAASAAQVEGLEAVLQQKQLRAPFAGTVGIPRVDEGQYLSPGVSVVTLQDLDTMRADFTVPEQRLSQLSIGQPVRLTVEGVEDAFTGEIAGIDPKIDPASRLVSIRATIENTDGRLTPGQFARIFVELPSEEGVIALPQTAVVTSLYGDYVYVVRDAEGEEEKLETRQVFVTVGRRSGSQVEISDGLEPGQQVVTAGQNRLSNGTPVAVDNTVNPGQTQAAAQ</sequence>
<evidence type="ECO:0000256" key="1">
    <source>
        <dbReference type="ARBA" id="ARBA00009477"/>
    </source>
</evidence>
<organism evidence="6 7">
    <name type="scientific">Neoaquamicrobium microcysteis</name>
    <dbReference type="NCBI Taxonomy" id="2682781"/>
    <lineage>
        <taxon>Bacteria</taxon>
        <taxon>Pseudomonadati</taxon>
        <taxon>Pseudomonadota</taxon>
        <taxon>Alphaproteobacteria</taxon>
        <taxon>Hyphomicrobiales</taxon>
        <taxon>Phyllobacteriaceae</taxon>
        <taxon>Neoaquamicrobium</taxon>
    </lineage>
</organism>
<dbReference type="InterPro" id="IPR058792">
    <property type="entry name" value="Beta-barrel_RND_2"/>
</dbReference>
<dbReference type="InterPro" id="IPR006143">
    <property type="entry name" value="RND_pump_MFP"/>
</dbReference>
<dbReference type="RefSeq" id="WP_148917022.1">
    <property type="nucleotide sequence ID" value="NZ_VSZS01000068.1"/>
</dbReference>
<name>A0A5D4GNM6_9HYPH</name>
<feature type="domain" description="YknX-like C-terminal permuted SH3-like" evidence="5">
    <location>
        <begin position="280"/>
        <end position="355"/>
    </location>
</feature>
<dbReference type="Pfam" id="PF25954">
    <property type="entry name" value="Beta-barrel_RND_2"/>
    <property type="match status" value="1"/>
</dbReference>
<comment type="caution">
    <text evidence="6">The sequence shown here is derived from an EMBL/GenBank/DDBJ whole genome shotgun (WGS) entry which is preliminary data.</text>
</comment>
<reference evidence="6 7" key="2">
    <citation type="submission" date="2019-09" db="EMBL/GenBank/DDBJ databases">
        <title>Mesorhizobium sp. MaA-C15 isolated from Microcystis aeruginosa.</title>
        <authorList>
            <person name="Jeong S.E."/>
            <person name="Jin H.M."/>
            <person name="Jeon C.O."/>
        </authorList>
    </citation>
    <scope>NUCLEOTIDE SEQUENCE [LARGE SCALE GENOMIC DNA]</scope>
    <source>
        <strain evidence="6 7">MaA-C15</strain>
    </source>
</reference>
<evidence type="ECO:0000313" key="7">
    <source>
        <dbReference type="Proteomes" id="UP000323258"/>
    </source>
</evidence>
<evidence type="ECO:0000259" key="3">
    <source>
        <dbReference type="Pfam" id="PF25917"/>
    </source>
</evidence>
<dbReference type="EMBL" id="VSZS01000068">
    <property type="protein sequence ID" value="TYR29714.1"/>
    <property type="molecule type" value="Genomic_DNA"/>
</dbReference>
<dbReference type="PANTHER" id="PTHR30469">
    <property type="entry name" value="MULTIDRUG RESISTANCE PROTEIN MDTA"/>
    <property type="match status" value="1"/>
</dbReference>
<accession>A0A5D4GNM6</accession>